<sequence>MRRTRRMKMTKYLLTFRALKLEIRKQSRKKPKQKHEKKYKRRKRR</sequence>
<evidence type="ECO:0000256" key="1">
    <source>
        <dbReference type="SAM" id="MobiDB-lite"/>
    </source>
</evidence>
<dbReference type="AlphaFoldDB" id="A0A2P2JA28"/>
<evidence type="ECO:0000313" key="2">
    <source>
        <dbReference type="EMBL" id="MBW90319.1"/>
    </source>
</evidence>
<proteinExistence type="predicted"/>
<name>A0A2P2JA28_RHIMU</name>
<reference evidence="2" key="1">
    <citation type="submission" date="2018-02" db="EMBL/GenBank/DDBJ databases">
        <title>Rhizophora mucronata_Transcriptome.</title>
        <authorList>
            <person name="Meera S.P."/>
            <person name="Sreeshan A."/>
            <person name="Augustine A."/>
        </authorList>
    </citation>
    <scope>NUCLEOTIDE SEQUENCE</scope>
    <source>
        <tissue evidence="2">Leaf</tissue>
    </source>
</reference>
<organism evidence="2">
    <name type="scientific">Rhizophora mucronata</name>
    <name type="common">Asiatic mangrove</name>
    <dbReference type="NCBI Taxonomy" id="61149"/>
    <lineage>
        <taxon>Eukaryota</taxon>
        <taxon>Viridiplantae</taxon>
        <taxon>Streptophyta</taxon>
        <taxon>Embryophyta</taxon>
        <taxon>Tracheophyta</taxon>
        <taxon>Spermatophyta</taxon>
        <taxon>Magnoliopsida</taxon>
        <taxon>eudicotyledons</taxon>
        <taxon>Gunneridae</taxon>
        <taxon>Pentapetalae</taxon>
        <taxon>rosids</taxon>
        <taxon>fabids</taxon>
        <taxon>Malpighiales</taxon>
        <taxon>Rhizophoraceae</taxon>
        <taxon>Rhizophora</taxon>
    </lineage>
</organism>
<feature type="compositionally biased region" description="Basic residues" evidence="1">
    <location>
        <begin position="26"/>
        <end position="45"/>
    </location>
</feature>
<dbReference type="EMBL" id="GGEC01009836">
    <property type="protein sequence ID" value="MBW90319.1"/>
    <property type="molecule type" value="Transcribed_RNA"/>
</dbReference>
<protein>
    <submittedName>
        <fullName evidence="2">Uncharacterized protein</fullName>
    </submittedName>
</protein>
<feature type="region of interest" description="Disordered" evidence="1">
    <location>
        <begin position="23"/>
        <end position="45"/>
    </location>
</feature>
<accession>A0A2P2JA28</accession>